<accession>A0A5B0KRH0</accession>
<sequence length="67" mass="7779">MPGRGGQDSRSSRPVTGGTWQGEFRRRPWPVWDLRPRRRLTDGRWPAITPAIARRRGPKEGIADWTR</sequence>
<reference evidence="2 3" key="1">
    <citation type="submission" date="2019-07" db="EMBL/GenBank/DDBJ databases">
        <title>Genome sequencing of the stress-tolerant strain Azospirillum brasilense Az19.</title>
        <authorList>
            <person name="Maroniche G.A."/>
            <person name="Garcia J.E."/>
            <person name="Pagnussat L."/>
            <person name="Amenta M."/>
            <person name="Creus C.M."/>
        </authorList>
    </citation>
    <scope>NUCLEOTIDE SEQUENCE [LARGE SCALE GENOMIC DNA]</scope>
    <source>
        <strain evidence="2 3">Az19</strain>
    </source>
</reference>
<comment type="caution">
    <text evidence="2">The sequence shown here is derived from an EMBL/GenBank/DDBJ whole genome shotgun (WGS) entry which is preliminary data.</text>
</comment>
<evidence type="ECO:0000256" key="1">
    <source>
        <dbReference type="SAM" id="MobiDB-lite"/>
    </source>
</evidence>
<organism evidence="2 3">
    <name type="scientific">Azospirillum argentinense</name>
    <dbReference type="NCBI Taxonomy" id="2970906"/>
    <lineage>
        <taxon>Bacteria</taxon>
        <taxon>Pseudomonadati</taxon>
        <taxon>Pseudomonadota</taxon>
        <taxon>Alphaproteobacteria</taxon>
        <taxon>Rhodospirillales</taxon>
        <taxon>Azospirillaceae</taxon>
        <taxon>Azospirillum</taxon>
    </lineage>
</organism>
<dbReference type="EMBL" id="VEWN01000009">
    <property type="protein sequence ID" value="KAA1054561.1"/>
    <property type="molecule type" value="Genomic_DNA"/>
</dbReference>
<name>A0A5B0KRH0_9PROT</name>
<evidence type="ECO:0000313" key="2">
    <source>
        <dbReference type="EMBL" id="KAA1054561.1"/>
    </source>
</evidence>
<dbReference type="AlphaFoldDB" id="A0A5B0KRH0"/>
<protein>
    <submittedName>
        <fullName evidence="2">Uncharacterized protein</fullName>
    </submittedName>
</protein>
<dbReference type="Proteomes" id="UP000325333">
    <property type="component" value="Unassembled WGS sequence"/>
</dbReference>
<evidence type="ECO:0000313" key="3">
    <source>
        <dbReference type="Proteomes" id="UP000325333"/>
    </source>
</evidence>
<gene>
    <name evidence="2" type="ORF">FH063_006396</name>
</gene>
<feature type="region of interest" description="Disordered" evidence="1">
    <location>
        <begin position="1"/>
        <end position="23"/>
    </location>
</feature>
<proteinExistence type="predicted"/>